<evidence type="ECO:0000256" key="6">
    <source>
        <dbReference type="ARBA" id="ARBA00022989"/>
    </source>
</evidence>
<proteinExistence type="inferred from homology"/>
<keyword evidence="5 9" id="KW-0812">Transmembrane</keyword>
<dbReference type="AlphaFoldDB" id="A0A9X0HN79"/>
<comment type="similarity">
    <text evidence="2">Belongs to the autoinducer-2 exporter (AI-2E) (TC 2.A.86) family.</text>
</comment>
<feature type="transmembrane region" description="Helical" evidence="9">
    <location>
        <begin position="204"/>
        <end position="221"/>
    </location>
</feature>
<dbReference type="InterPro" id="IPR002549">
    <property type="entry name" value="AI-2E-like"/>
</dbReference>
<dbReference type="Proteomes" id="UP000054223">
    <property type="component" value="Unassembled WGS sequence"/>
</dbReference>
<dbReference type="PANTHER" id="PTHR21716:SF53">
    <property type="entry name" value="PERMEASE PERM-RELATED"/>
    <property type="match status" value="1"/>
</dbReference>
<keyword evidence="7 9" id="KW-0472">Membrane</keyword>
<comment type="subcellular location">
    <subcellularLocation>
        <location evidence="1">Cell membrane</location>
        <topology evidence="1">Multi-pass membrane protein</topology>
    </subcellularLocation>
</comment>
<keyword evidence="8" id="KW-0175">Coiled coil</keyword>
<dbReference type="GO" id="GO:0005886">
    <property type="term" value="C:plasma membrane"/>
    <property type="evidence" value="ECO:0007669"/>
    <property type="project" value="UniProtKB-SubCell"/>
</dbReference>
<keyword evidence="4" id="KW-1003">Cell membrane</keyword>
<evidence type="ECO:0000256" key="7">
    <source>
        <dbReference type="ARBA" id="ARBA00023136"/>
    </source>
</evidence>
<evidence type="ECO:0000313" key="11">
    <source>
        <dbReference type="Proteomes" id="UP000054223"/>
    </source>
</evidence>
<evidence type="ECO:0008006" key="12">
    <source>
        <dbReference type="Google" id="ProtNLM"/>
    </source>
</evidence>
<reference evidence="10 11" key="1">
    <citation type="submission" date="2015-11" db="EMBL/GenBank/DDBJ databases">
        <title>Solirubrum puertoriconensis gen. nov. an environmental bacteria isolated in Puerto Rico.</title>
        <authorList>
            <person name="Cuebas-Irizarry M.F."/>
            <person name="Montalvo-Rodriguez R."/>
        </authorList>
    </citation>
    <scope>NUCLEOTIDE SEQUENCE [LARGE SCALE GENOMIC DNA]</scope>
    <source>
        <strain evidence="10 11">MC1A</strain>
    </source>
</reference>
<dbReference type="EMBL" id="LNAL01000006">
    <property type="protein sequence ID" value="KUG08954.1"/>
    <property type="molecule type" value="Genomic_DNA"/>
</dbReference>
<evidence type="ECO:0000256" key="3">
    <source>
        <dbReference type="ARBA" id="ARBA00022448"/>
    </source>
</evidence>
<feature type="transmembrane region" description="Helical" evidence="9">
    <location>
        <begin position="294"/>
        <end position="317"/>
    </location>
</feature>
<protein>
    <recommendedName>
        <fullName evidence="12">Permease</fullName>
    </recommendedName>
</protein>
<evidence type="ECO:0000256" key="2">
    <source>
        <dbReference type="ARBA" id="ARBA00009773"/>
    </source>
</evidence>
<evidence type="ECO:0000256" key="1">
    <source>
        <dbReference type="ARBA" id="ARBA00004651"/>
    </source>
</evidence>
<feature type="coiled-coil region" evidence="8">
    <location>
        <begin position="83"/>
        <end position="110"/>
    </location>
</feature>
<dbReference type="PANTHER" id="PTHR21716">
    <property type="entry name" value="TRANSMEMBRANE PROTEIN"/>
    <property type="match status" value="1"/>
</dbReference>
<name>A0A9X0HN79_SOLP1</name>
<evidence type="ECO:0000256" key="4">
    <source>
        <dbReference type="ARBA" id="ARBA00022475"/>
    </source>
</evidence>
<feature type="transmembrane region" description="Helical" evidence="9">
    <location>
        <begin position="227"/>
        <end position="252"/>
    </location>
</feature>
<dbReference type="Pfam" id="PF01594">
    <property type="entry name" value="AI-2E_transport"/>
    <property type="match status" value="1"/>
</dbReference>
<organism evidence="10 11">
    <name type="scientific">Solirubrum puertoriconensis</name>
    <dbReference type="NCBI Taxonomy" id="1751427"/>
    <lineage>
        <taxon>Bacteria</taxon>
        <taxon>Pseudomonadati</taxon>
        <taxon>Bacteroidota</taxon>
        <taxon>Cytophagia</taxon>
        <taxon>Cytophagales</taxon>
    </lineage>
</organism>
<evidence type="ECO:0000256" key="8">
    <source>
        <dbReference type="SAM" id="Coils"/>
    </source>
</evidence>
<evidence type="ECO:0000313" key="10">
    <source>
        <dbReference type="EMBL" id="KUG08954.1"/>
    </source>
</evidence>
<keyword evidence="11" id="KW-1185">Reference proteome</keyword>
<comment type="caution">
    <text evidence="10">The sequence shown here is derived from an EMBL/GenBank/DDBJ whole genome shotgun (WGS) entry which is preliminary data.</text>
</comment>
<feature type="transmembrane region" description="Helical" evidence="9">
    <location>
        <begin position="12"/>
        <end position="43"/>
    </location>
</feature>
<keyword evidence="6 9" id="KW-1133">Transmembrane helix</keyword>
<sequence>MRNLSLRHTNQVLLLLVLSVAVLYFGRVFLIPLAFAAVLAMLLAPVARRLERWHLGRVGAALICLLLLLAFVGGCIFIVGAQAANISEQLPQIQQKLQQLLAQAQQWIQQQFGVAPEQQIRFVQEQVGKLAQSANRFLTMSLKGIGGLLSGFILVLLYLFFLIWGRDKLRKFFLQLGPNERRAEVGQMLDEITKVAGQYISGRLLSMLFLAVFYLIGFSIVGLKNALLLSLIAVLPTLIPYVGAFIGAFFPLTMALVSGSSGQVLPVVGVLVAAQVIDNNIIEPLVMGSRLNLSPIFTIIAIVAGELLWGIPGMILFEPLLAVIRIVCSHVPALHAYAFLLEDEVQEPRWVERIKQLVKQK</sequence>
<keyword evidence="3" id="KW-0813">Transport</keyword>
<accession>A0A9X0HN79</accession>
<gene>
    <name evidence="10" type="ORF">ASU33_10075</name>
</gene>
<feature type="transmembrane region" description="Helical" evidence="9">
    <location>
        <begin position="55"/>
        <end position="81"/>
    </location>
</feature>
<evidence type="ECO:0000256" key="9">
    <source>
        <dbReference type="SAM" id="Phobius"/>
    </source>
</evidence>
<feature type="transmembrane region" description="Helical" evidence="9">
    <location>
        <begin position="145"/>
        <end position="164"/>
    </location>
</feature>
<evidence type="ECO:0000256" key="5">
    <source>
        <dbReference type="ARBA" id="ARBA00022692"/>
    </source>
</evidence>